<dbReference type="eggNOG" id="COG0196">
    <property type="taxonomic scope" value="Bacteria"/>
</dbReference>
<evidence type="ECO:0000256" key="12">
    <source>
        <dbReference type="ARBA" id="ARBA00023268"/>
    </source>
</evidence>
<name>Q47RU7_THEFY</name>
<accession>Q47RU7</accession>
<dbReference type="InterPro" id="IPR004821">
    <property type="entry name" value="Cyt_trans-like"/>
</dbReference>
<evidence type="ECO:0000256" key="15">
    <source>
        <dbReference type="PIRNR" id="PIRNR004491"/>
    </source>
</evidence>
<gene>
    <name evidence="17" type="ordered locus">Tfu_0782</name>
</gene>
<dbReference type="FunFam" id="2.40.30.30:FF:000003">
    <property type="entry name" value="Riboflavin biosynthesis protein"/>
    <property type="match status" value="1"/>
</dbReference>
<dbReference type="HOGENOM" id="CLU_048437_0_0_11"/>
<keyword evidence="11 15" id="KW-0067">ATP-binding</keyword>
<dbReference type="GO" id="GO:0008531">
    <property type="term" value="F:riboflavin kinase activity"/>
    <property type="evidence" value="ECO:0007669"/>
    <property type="project" value="UniProtKB-UniRule"/>
</dbReference>
<dbReference type="EC" id="2.7.7.2" evidence="15"/>
<sequence length="317" mass="33652">MSVRLWRGLGEVPADCKRSAVIVGTFDGVHRGHQRLLHQAREHADRLGLPLVAVTFDPPLGLVAGTLDPPVVLTGAEYRAGLLAQHGVDAVCVLEATPDLAALPSRDLAHRILVDGVPAAVALLAEEDDDGVVFDLAAVHALGKEHDFSVVGLAAGSGPEAVTAAQVRSLVLAGDVAGAHTALGRPHRVEGVVVHGAARGRELLGFPTANLDCPPRSAVPADGVYAGWLLRLDTPPEGTEARWPAAVSVGTNPTFDGQVRTVEAYALDRDDLELYGLPMAVEFTHHIRPMLRFDSIDELIEAMQRDVDRCRELLAGR</sequence>
<evidence type="ECO:0000256" key="9">
    <source>
        <dbReference type="ARBA" id="ARBA00022777"/>
    </source>
</evidence>
<dbReference type="PIRSF" id="PIRSF004491">
    <property type="entry name" value="FAD_Synth"/>
    <property type="match status" value="1"/>
</dbReference>
<reference evidence="17" key="1">
    <citation type="submission" date="2005-07" db="EMBL/GenBank/DDBJ databases">
        <title>Complete sequence of Thermobifida fusca YX.</title>
        <authorList>
            <consortium name="US DOE Joint Genome Institute"/>
            <person name="Copeland A."/>
            <person name="Lucas S."/>
            <person name="Lapidus A."/>
            <person name="Barry K."/>
            <person name="Detter J.C."/>
            <person name="Glavina T."/>
            <person name="Hammon N."/>
            <person name="Israni S."/>
            <person name="Pitluck S."/>
            <person name="Di Bartolo G."/>
            <person name="Chain P."/>
            <person name="Schmutz J."/>
            <person name="Larimer F."/>
            <person name="Land M."/>
            <person name="Lykidis A."/>
            <person name="Richardson P."/>
        </authorList>
    </citation>
    <scope>NUCLEOTIDE SEQUENCE</scope>
    <source>
        <strain evidence="17">YX</strain>
    </source>
</reference>
<keyword evidence="7 15" id="KW-0548">Nucleotidyltransferase</keyword>
<dbReference type="SUPFAM" id="SSF52374">
    <property type="entry name" value="Nucleotidylyl transferase"/>
    <property type="match status" value="1"/>
</dbReference>
<dbReference type="InterPro" id="IPR015865">
    <property type="entry name" value="Riboflavin_kinase_bac/euk"/>
</dbReference>
<dbReference type="Gene3D" id="2.40.30.30">
    <property type="entry name" value="Riboflavin kinase-like"/>
    <property type="match status" value="1"/>
</dbReference>
<dbReference type="GO" id="GO:0005524">
    <property type="term" value="F:ATP binding"/>
    <property type="evidence" value="ECO:0007669"/>
    <property type="project" value="UniProtKB-UniRule"/>
</dbReference>
<dbReference type="UniPathway" id="UPA00276">
    <property type="reaction ID" value="UER00406"/>
</dbReference>
<dbReference type="GO" id="GO:0006747">
    <property type="term" value="P:FAD biosynthetic process"/>
    <property type="evidence" value="ECO:0007669"/>
    <property type="project" value="UniProtKB-UniRule"/>
</dbReference>
<dbReference type="NCBIfam" id="TIGR00125">
    <property type="entry name" value="cyt_tran_rel"/>
    <property type="match status" value="1"/>
</dbReference>
<dbReference type="SUPFAM" id="SSF82114">
    <property type="entry name" value="Riboflavin kinase-like"/>
    <property type="match status" value="1"/>
</dbReference>
<evidence type="ECO:0000313" key="17">
    <source>
        <dbReference type="EMBL" id="AAZ54820.1"/>
    </source>
</evidence>
<comment type="function">
    <text evidence="1">Catalyzes the phosphorylation of riboflavin to FMN followed by the adenylation of FMN to FAD.</text>
</comment>
<dbReference type="InterPro" id="IPR014729">
    <property type="entry name" value="Rossmann-like_a/b/a_fold"/>
</dbReference>
<evidence type="ECO:0000256" key="11">
    <source>
        <dbReference type="ARBA" id="ARBA00022840"/>
    </source>
</evidence>
<evidence type="ECO:0000256" key="1">
    <source>
        <dbReference type="ARBA" id="ARBA00002121"/>
    </source>
</evidence>
<dbReference type="Pfam" id="PF01687">
    <property type="entry name" value="Flavokinase"/>
    <property type="match status" value="1"/>
</dbReference>
<evidence type="ECO:0000256" key="14">
    <source>
        <dbReference type="ARBA" id="ARBA00049494"/>
    </source>
</evidence>
<evidence type="ECO:0000256" key="2">
    <source>
        <dbReference type="ARBA" id="ARBA00004726"/>
    </source>
</evidence>
<dbReference type="UniPathway" id="UPA00277">
    <property type="reaction ID" value="UER00407"/>
</dbReference>
<dbReference type="PANTHER" id="PTHR22749:SF6">
    <property type="entry name" value="RIBOFLAVIN KINASE"/>
    <property type="match status" value="1"/>
</dbReference>
<dbReference type="STRING" id="269800.Tfu_0782"/>
<comment type="pathway">
    <text evidence="2 15">Cofactor biosynthesis; FAD biosynthesis; FAD from FMN: step 1/1.</text>
</comment>
<dbReference type="EMBL" id="CP000088">
    <property type="protein sequence ID" value="AAZ54820.1"/>
    <property type="molecule type" value="Genomic_DNA"/>
</dbReference>
<evidence type="ECO:0000256" key="4">
    <source>
        <dbReference type="ARBA" id="ARBA00022630"/>
    </source>
</evidence>
<keyword evidence="5 15" id="KW-0288">FMN</keyword>
<dbReference type="InterPro" id="IPR015864">
    <property type="entry name" value="FAD_synthase"/>
</dbReference>
<organism evidence="17">
    <name type="scientific">Thermobifida fusca (strain YX)</name>
    <dbReference type="NCBI Taxonomy" id="269800"/>
    <lineage>
        <taxon>Bacteria</taxon>
        <taxon>Bacillati</taxon>
        <taxon>Actinomycetota</taxon>
        <taxon>Actinomycetes</taxon>
        <taxon>Streptosporangiales</taxon>
        <taxon>Nocardiopsidaceae</taxon>
        <taxon>Thermobifida</taxon>
    </lineage>
</organism>
<dbReference type="SMART" id="SM00904">
    <property type="entry name" value="Flavokinase"/>
    <property type="match status" value="1"/>
</dbReference>
<evidence type="ECO:0000256" key="7">
    <source>
        <dbReference type="ARBA" id="ARBA00022695"/>
    </source>
</evidence>
<keyword evidence="10 15" id="KW-0274">FAD</keyword>
<dbReference type="InterPro" id="IPR023468">
    <property type="entry name" value="Riboflavin_kinase"/>
</dbReference>
<keyword evidence="9 15" id="KW-0418">Kinase</keyword>
<proteinExistence type="inferred from homology"/>
<comment type="catalytic activity">
    <reaction evidence="14 15">
        <text>FMN + ATP + H(+) = FAD + diphosphate</text>
        <dbReference type="Rhea" id="RHEA:17237"/>
        <dbReference type="ChEBI" id="CHEBI:15378"/>
        <dbReference type="ChEBI" id="CHEBI:30616"/>
        <dbReference type="ChEBI" id="CHEBI:33019"/>
        <dbReference type="ChEBI" id="CHEBI:57692"/>
        <dbReference type="ChEBI" id="CHEBI:58210"/>
        <dbReference type="EC" id="2.7.7.2"/>
    </reaction>
</comment>
<dbReference type="GO" id="GO:0009398">
    <property type="term" value="P:FMN biosynthetic process"/>
    <property type="evidence" value="ECO:0007669"/>
    <property type="project" value="UniProtKB-UniRule"/>
</dbReference>
<keyword evidence="12" id="KW-0511">Multifunctional enzyme</keyword>
<evidence type="ECO:0000256" key="10">
    <source>
        <dbReference type="ARBA" id="ARBA00022827"/>
    </source>
</evidence>
<comment type="similarity">
    <text evidence="15">Belongs to the ribF family.</text>
</comment>
<dbReference type="InterPro" id="IPR002606">
    <property type="entry name" value="Riboflavin_kinase_bac"/>
</dbReference>
<dbReference type="EC" id="2.7.1.26" evidence="15"/>
<dbReference type="Gene3D" id="3.40.50.620">
    <property type="entry name" value="HUPs"/>
    <property type="match status" value="1"/>
</dbReference>
<dbReference type="Pfam" id="PF06574">
    <property type="entry name" value="FAD_syn"/>
    <property type="match status" value="1"/>
</dbReference>
<dbReference type="GO" id="GO:0003919">
    <property type="term" value="F:FMN adenylyltransferase activity"/>
    <property type="evidence" value="ECO:0007669"/>
    <property type="project" value="UniProtKB-UniRule"/>
</dbReference>
<dbReference type="InterPro" id="IPR023465">
    <property type="entry name" value="Riboflavin_kinase_dom_sf"/>
</dbReference>
<dbReference type="PANTHER" id="PTHR22749">
    <property type="entry name" value="RIBOFLAVIN KINASE/FMN ADENYLYLTRANSFERASE"/>
    <property type="match status" value="1"/>
</dbReference>
<evidence type="ECO:0000256" key="5">
    <source>
        <dbReference type="ARBA" id="ARBA00022643"/>
    </source>
</evidence>
<keyword evidence="6 15" id="KW-0808">Transferase</keyword>
<evidence type="ECO:0000256" key="13">
    <source>
        <dbReference type="ARBA" id="ARBA00047880"/>
    </source>
</evidence>
<keyword evidence="8 15" id="KW-0547">Nucleotide-binding</keyword>
<evidence type="ECO:0000256" key="6">
    <source>
        <dbReference type="ARBA" id="ARBA00022679"/>
    </source>
</evidence>
<dbReference type="AlphaFoldDB" id="Q47RU7"/>
<keyword evidence="4 15" id="KW-0285">Flavoprotein</keyword>
<dbReference type="GO" id="GO:0009231">
    <property type="term" value="P:riboflavin biosynthetic process"/>
    <property type="evidence" value="ECO:0007669"/>
    <property type="project" value="InterPro"/>
</dbReference>
<comment type="catalytic activity">
    <reaction evidence="13 15">
        <text>riboflavin + ATP = FMN + ADP + H(+)</text>
        <dbReference type="Rhea" id="RHEA:14357"/>
        <dbReference type="ChEBI" id="CHEBI:15378"/>
        <dbReference type="ChEBI" id="CHEBI:30616"/>
        <dbReference type="ChEBI" id="CHEBI:57986"/>
        <dbReference type="ChEBI" id="CHEBI:58210"/>
        <dbReference type="ChEBI" id="CHEBI:456216"/>
        <dbReference type="EC" id="2.7.1.26"/>
    </reaction>
</comment>
<evidence type="ECO:0000259" key="16">
    <source>
        <dbReference type="SMART" id="SM00904"/>
    </source>
</evidence>
<evidence type="ECO:0000256" key="8">
    <source>
        <dbReference type="ARBA" id="ARBA00022741"/>
    </source>
</evidence>
<protein>
    <recommendedName>
        <fullName evidence="15">Riboflavin biosynthesis protein</fullName>
    </recommendedName>
    <domain>
        <recommendedName>
            <fullName evidence="15">Riboflavin kinase</fullName>
            <ecNumber evidence="15">2.7.1.26</ecNumber>
        </recommendedName>
        <alternativeName>
            <fullName evidence="15">Flavokinase</fullName>
        </alternativeName>
    </domain>
    <domain>
        <recommendedName>
            <fullName evidence="15">FMN adenylyltransferase</fullName>
            <ecNumber evidence="15">2.7.7.2</ecNumber>
        </recommendedName>
        <alternativeName>
            <fullName evidence="15">FAD pyrophosphorylase</fullName>
        </alternativeName>
        <alternativeName>
            <fullName evidence="15">FAD synthase</fullName>
        </alternativeName>
    </domain>
</protein>
<comment type="pathway">
    <text evidence="3 15">Cofactor biosynthesis; FMN biosynthesis; FMN from riboflavin (ATP route): step 1/1.</text>
</comment>
<feature type="domain" description="Riboflavin kinase" evidence="16">
    <location>
        <begin position="182"/>
        <end position="315"/>
    </location>
</feature>
<evidence type="ECO:0000256" key="3">
    <source>
        <dbReference type="ARBA" id="ARBA00005201"/>
    </source>
</evidence>
<dbReference type="KEGG" id="tfu:Tfu_0782"/>